<dbReference type="EMBL" id="ML213597">
    <property type="protein sequence ID" value="TFK40071.1"/>
    <property type="molecule type" value="Genomic_DNA"/>
</dbReference>
<dbReference type="InterPro" id="IPR054076">
    <property type="entry name" value="ZUO1-like_ZHD"/>
</dbReference>
<evidence type="ECO:0000256" key="4">
    <source>
        <dbReference type="PROSITE-ProRule" id="PRU00042"/>
    </source>
</evidence>
<keyword evidence="2 4" id="KW-0863">Zinc-finger</keyword>
<gene>
    <name evidence="8" type="ORF">BDQ12DRAFT_601907</name>
</gene>
<dbReference type="Gene3D" id="1.10.287.110">
    <property type="entry name" value="DnaJ domain"/>
    <property type="match status" value="1"/>
</dbReference>
<dbReference type="PROSITE" id="PS00636">
    <property type="entry name" value="DNAJ_1"/>
    <property type="match status" value="1"/>
</dbReference>
<evidence type="ECO:0000313" key="9">
    <source>
        <dbReference type="Proteomes" id="UP000308652"/>
    </source>
</evidence>
<dbReference type="GO" id="GO:0008270">
    <property type="term" value="F:zinc ion binding"/>
    <property type="evidence" value="ECO:0007669"/>
    <property type="project" value="UniProtKB-KW"/>
</dbReference>
<evidence type="ECO:0000256" key="2">
    <source>
        <dbReference type="ARBA" id="ARBA00022771"/>
    </source>
</evidence>
<keyword evidence="3" id="KW-0862">Zinc</keyword>
<dbReference type="InterPro" id="IPR022755">
    <property type="entry name" value="Znf_C2H2_jaz"/>
</dbReference>
<dbReference type="PROSITE" id="PS50157">
    <property type="entry name" value="ZINC_FINGER_C2H2_2"/>
    <property type="match status" value="1"/>
</dbReference>
<feature type="compositionally biased region" description="Basic and acidic residues" evidence="5">
    <location>
        <begin position="475"/>
        <end position="487"/>
    </location>
</feature>
<organism evidence="8 9">
    <name type="scientific">Crucibulum laeve</name>
    <dbReference type="NCBI Taxonomy" id="68775"/>
    <lineage>
        <taxon>Eukaryota</taxon>
        <taxon>Fungi</taxon>
        <taxon>Dikarya</taxon>
        <taxon>Basidiomycota</taxon>
        <taxon>Agaricomycotina</taxon>
        <taxon>Agaricomycetes</taxon>
        <taxon>Agaricomycetidae</taxon>
        <taxon>Agaricales</taxon>
        <taxon>Agaricineae</taxon>
        <taxon>Nidulariaceae</taxon>
        <taxon>Crucibulum</taxon>
    </lineage>
</organism>
<dbReference type="InterPro" id="IPR018253">
    <property type="entry name" value="DnaJ_domain_CS"/>
</dbReference>
<sequence length="527" mass="60278">MGARASTAGGAVEENGAAVIDYYELLEVDENATADEIKRSFRRLALIHHPDKNHEDIEGATKRFASLQQAYEVLSDEQERAWYDSHKASMVPEADAETVFNDIRKGAPPPRARDRGLTVRHLARFFDATIWDDFGDGDNSFFTIYRNLFARLQAEEATLSQDASWPSFGYSTWSWTLSKDDEQSDARSFYNIWTNFATEKDFSWTDQWNLSEAPDRRVRRLMEKDNKKARDDARRDYNDTVRSLAKFIRKRDPRYKQHLARQAAQPQASGSATPVAATQKRTKASELYVEQEWQKVDVHGLHADLEWATAEGENSEEWECVACRKSFRSEAAWDSHERSKKHMKEVERLRREMEMEDAELGLEEDIDTLELSAAEPVDDIIDPPEIPIIVASDTNTERPQEVPIPSPAPMPPVPTPSATLESDASDREESSITHTKRKQRSKKASPLEPLSRIERKARKIAQLSSDEPENVAMHSLHDNEENIKLEDTDGAVKTPEMTKRDKRRARQTKKEEKEEVTEFPACIEVPS</sequence>
<dbReference type="Proteomes" id="UP000308652">
    <property type="component" value="Unassembled WGS sequence"/>
</dbReference>
<dbReference type="InterPro" id="IPR036236">
    <property type="entry name" value="Znf_C2H2_sf"/>
</dbReference>
<dbReference type="AlphaFoldDB" id="A0A5C3MFW3"/>
<dbReference type="InterPro" id="IPR036869">
    <property type="entry name" value="J_dom_sf"/>
</dbReference>
<evidence type="ECO:0000259" key="7">
    <source>
        <dbReference type="PROSITE" id="PS50157"/>
    </source>
</evidence>
<dbReference type="Pfam" id="PF00226">
    <property type="entry name" value="DnaJ"/>
    <property type="match status" value="1"/>
</dbReference>
<evidence type="ECO:0000256" key="1">
    <source>
        <dbReference type="ARBA" id="ARBA00022723"/>
    </source>
</evidence>
<keyword evidence="9" id="KW-1185">Reference proteome</keyword>
<dbReference type="SMART" id="SM00451">
    <property type="entry name" value="ZnF_U1"/>
    <property type="match status" value="1"/>
</dbReference>
<protein>
    <recommendedName>
        <fullName evidence="10">DnaJ domain-containing protein</fullName>
    </recommendedName>
</protein>
<feature type="domain" description="C2H2-type" evidence="7">
    <location>
        <begin position="318"/>
        <end position="347"/>
    </location>
</feature>
<dbReference type="OrthoDB" id="5894at2759"/>
<dbReference type="InterPro" id="IPR001623">
    <property type="entry name" value="DnaJ_domain"/>
</dbReference>
<dbReference type="PROSITE" id="PS50076">
    <property type="entry name" value="DNAJ_2"/>
    <property type="match status" value="1"/>
</dbReference>
<evidence type="ECO:0000313" key="8">
    <source>
        <dbReference type="EMBL" id="TFK40071.1"/>
    </source>
</evidence>
<dbReference type="GO" id="GO:0005737">
    <property type="term" value="C:cytoplasm"/>
    <property type="evidence" value="ECO:0007669"/>
    <property type="project" value="TreeGrafter"/>
</dbReference>
<dbReference type="Gene3D" id="3.30.160.60">
    <property type="entry name" value="Classic Zinc Finger"/>
    <property type="match status" value="1"/>
</dbReference>
<evidence type="ECO:0000259" key="6">
    <source>
        <dbReference type="PROSITE" id="PS50076"/>
    </source>
</evidence>
<feature type="compositionally biased region" description="Pro residues" evidence="5">
    <location>
        <begin position="402"/>
        <end position="415"/>
    </location>
</feature>
<proteinExistence type="predicted"/>
<dbReference type="PANTHER" id="PTHR44029">
    <property type="entry name" value="DNAJ HOMOLOG SUBFAMILY C MEMBER 21"/>
    <property type="match status" value="1"/>
</dbReference>
<name>A0A5C3MFW3_9AGAR</name>
<dbReference type="Pfam" id="PF21884">
    <property type="entry name" value="ZUO1-like_ZHD"/>
    <property type="match status" value="1"/>
</dbReference>
<dbReference type="InterPro" id="IPR003604">
    <property type="entry name" value="Matrin/U1-like-C_Znf_C2H2"/>
</dbReference>
<dbReference type="CDD" id="cd06257">
    <property type="entry name" value="DnaJ"/>
    <property type="match status" value="1"/>
</dbReference>
<keyword evidence="1" id="KW-0479">Metal-binding</keyword>
<dbReference type="SUPFAM" id="SSF57667">
    <property type="entry name" value="beta-beta-alpha zinc fingers"/>
    <property type="match status" value="1"/>
</dbReference>
<evidence type="ECO:0008006" key="10">
    <source>
        <dbReference type="Google" id="ProtNLM"/>
    </source>
</evidence>
<dbReference type="SMART" id="SM00271">
    <property type="entry name" value="DnaJ"/>
    <property type="match status" value="1"/>
</dbReference>
<feature type="compositionally biased region" description="Basic residues" evidence="5">
    <location>
        <begin position="434"/>
        <end position="443"/>
    </location>
</feature>
<dbReference type="InterPro" id="IPR051964">
    <property type="entry name" value="Chaperone_stress_response"/>
</dbReference>
<dbReference type="GO" id="GO:0003676">
    <property type="term" value="F:nucleic acid binding"/>
    <property type="evidence" value="ECO:0007669"/>
    <property type="project" value="InterPro"/>
</dbReference>
<dbReference type="PRINTS" id="PR00625">
    <property type="entry name" value="JDOMAIN"/>
</dbReference>
<feature type="domain" description="J" evidence="6">
    <location>
        <begin position="21"/>
        <end position="87"/>
    </location>
</feature>
<evidence type="ECO:0000256" key="3">
    <source>
        <dbReference type="ARBA" id="ARBA00022833"/>
    </source>
</evidence>
<dbReference type="PANTHER" id="PTHR44029:SF1">
    <property type="entry name" value="DNAJ HOMOLOG SUBFAMILY C MEMBER 21"/>
    <property type="match status" value="1"/>
</dbReference>
<dbReference type="STRING" id="68775.A0A5C3MFW3"/>
<reference evidence="8 9" key="1">
    <citation type="journal article" date="2019" name="Nat. Ecol. Evol.">
        <title>Megaphylogeny resolves global patterns of mushroom evolution.</title>
        <authorList>
            <person name="Varga T."/>
            <person name="Krizsan K."/>
            <person name="Foldi C."/>
            <person name="Dima B."/>
            <person name="Sanchez-Garcia M."/>
            <person name="Sanchez-Ramirez S."/>
            <person name="Szollosi G.J."/>
            <person name="Szarkandi J.G."/>
            <person name="Papp V."/>
            <person name="Albert L."/>
            <person name="Andreopoulos W."/>
            <person name="Angelini C."/>
            <person name="Antonin V."/>
            <person name="Barry K.W."/>
            <person name="Bougher N.L."/>
            <person name="Buchanan P."/>
            <person name="Buyck B."/>
            <person name="Bense V."/>
            <person name="Catcheside P."/>
            <person name="Chovatia M."/>
            <person name="Cooper J."/>
            <person name="Damon W."/>
            <person name="Desjardin D."/>
            <person name="Finy P."/>
            <person name="Geml J."/>
            <person name="Haridas S."/>
            <person name="Hughes K."/>
            <person name="Justo A."/>
            <person name="Karasinski D."/>
            <person name="Kautmanova I."/>
            <person name="Kiss B."/>
            <person name="Kocsube S."/>
            <person name="Kotiranta H."/>
            <person name="LaButti K.M."/>
            <person name="Lechner B.E."/>
            <person name="Liimatainen K."/>
            <person name="Lipzen A."/>
            <person name="Lukacs Z."/>
            <person name="Mihaltcheva S."/>
            <person name="Morgado L.N."/>
            <person name="Niskanen T."/>
            <person name="Noordeloos M.E."/>
            <person name="Ohm R.A."/>
            <person name="Ortiz-Santana B."/>
            <person name="Ovrebo C."/>
            <person name="Racz N."/>
            <person name="Riley R."/>
            <person name="Savchenko A."/>
            <person name="Shiryaev A."/>
            <person name="Soop K."/>
            <person name="Spirin V."/>
            <person name="Szebenyi C."/>
            <person name="Tomsovsky M."/>
            <person name="Tulloss R.E."/>
            <person name="Uehling J."/>
            <person name="Grigoriev I.V."/>
            <person name="Vagvolgyi C."/>
            <person name="Papp T."/>
            <person name="Martin F.M."/>
            <person name="Miettinen O."/>
            <person name="Hibbett D.S."/>
            <person name="Nagy L.G."/>
        </authorList>
    </citation>
    <scope>NUCLEOTIDE SEQUENCE [LARGE SCALE GENOMIC DNA]</scope>
    <source>
        <strain evidence="8 9">CBS 166.37</strain>
    </source>
</reference>
<feature type="region of interest" description="Disordered" evidence="5">
    <location>
        <begin position="391"/>
        <end position="527"/>
    </location>
</feature>
<accession>A0A5C3MFW3</accession>
<dbReference type="Pfam" id="PF12171">
    <property type="entry name" value="zf-C2H2_jaz"/>
    <property type="match status" value="1"/>
</dbReference>
<dbReference type="SUPFAM" id="SSF46565">
    <property type="entry name" value="Chaperone J-domain"/>
    <property type="match status" value="1"/>
</dbReference>
<dbReference type="InterPro" id="IPR013087">
    <property type="entry name" value="Znf_C2H2_type"/>
</dbReference>
<dbReference type="PROSITE" id="PS00028">
    <property type="entry name" value="ZINC_FINGER_C2H2_1"/>
    <property type="match status" value="1"/>
</dbReference>
<evidence type="ECO:0000256" key="5">
    <source>
        <dbReference type="SAM" id="MobiDB-lite"/>
    </source>
</evidence>